<dbReference type="Gramene" id="evm.model.06.1918">
    <property type="protein sequence ID" value="cds.evm.model.06.1918"/>
    <property type="gene ID" value="evm.TU.06.1918"/>
</dbReference>
<name>A0A803PWE7_CANSA</name>
<organism evidence="1 2">
    <name type="scientific">Cannabis sativa</name>
    <name type="common">Hemp</name>
    <name type="synonym">Marijuana</name>
    <dbReference type="NCBI Taxonomy" id="3483"/>
    <lineage>
        <taxon>Eukaryota</taxon>
        <taxon>Viridiplantae</taxon>
        <taxon>Streptophyta</taxon>
        <taxon>Embryophyta</taxon>
        <taxon>Tracheophyta</taxon>
        <taxon>Spermatophyta</taxon>
        <taxon>Magnoliopsida</taxon>
        <taxon>eudicotyledons</taxon>
        <taxon>Gunneridae</taxon>
        <taxon>Pentapetalae</taxon>
        <taxon>rosids</taxon>
        <taxon>fabids</taxon>
        <taxon>Rosales</taxon>
        <taxon>Cannabaceae</taxon>
        <taxon>Cannabis</taxon>
    </lineage>
</organism>
<dbReference type="Proteomes" id="UP000596661">
    <property type="component" value="Chromosome 6"/>
</dbReference>
<dbReference type="EnsemblPlants" id="evm.model.06.1918">
    <property type="protein sequence ID" value="cds.evm.model.06.1918"/>
    <property type="gene ID" value="evm.TU.06.1918"/>
</dbReference>
<reference evidence="1" key="1">
    <citation type="submission" date="2018-11" db="EMBL/GenBank/DDBJ databases">
        <authorList>
            <person name="Grassa J C."/>
        </authorList>
    </citation>
    <scope>NUCLEOTIDE SEQUENCE [LARGE SCALE GENOMIC DNA]</scope>
</reference>
<keyword evidence="2" id="KW-1185">Reference proteome</keyword>
<dbReference type="EMBL" id="UZAU01000619">
    <property type="status" value="NOT_ANNOTATED_CDS"/>
    <property type="molecule type" value="Genomic_DNA"/>
</dbReference>
<reference evidence="1" key="2">
    <citation type="submission" date="2021-03" db="UniProtKB">
        <authorList>
            <consortium name="EnsemblPlants"/>
        </authorList>
    </citation>
    <scope>IDENTIFICATION</scope>
</reference>
<proteinExistence type="predicted"/>
<protein>
    <submittedName>
        <fullName evidence="1">Uncharacterized protein</fullName>
    </submittedName>
</protein>
<evidence type="ECO:0000313" key="2">
    <source>
        <dbReference type="Proteomes" id="UP000596661"/>
    </source>
</evidence>
<evidence type="ECO:0000313" key="1">
    <source>
        <dbReference type="EnsemblPlants" id="cds.evm.model.06.1918"/>
    </source>
</evidence>
<accession>A0A803PWE7</accession>
<sequence>MGHSKSFCLKPFFTPRDKIVKPYGDCMRAKPRLRNQLICTKWLRTFTDFSSLDGGGSIDRDGEDTQKETVHASMIMGQIIYGPSHGDGPLMAIDSKRRKTDMGLKFGPNDIFEKDQDDELSVEWVNGSKNNLHVGSGFQDHRALGVY</sequence>
<dbReference type="AlphaFoldDB" id="A0A803PWE7"/>